<reference evidence="2" key="1">
    <citation type="submission" date="2022-08" db="EMBL/GenBank/DDBJ databases">
        <authorList>
            <person name="Gutierrez-Valencia J."/>
        </authorList>
    </citation>
    <scope>NUCLEOTIDE SEQUENCE</scope>
</reference>
<sequence length="147" mass="16278">VGALPGRHLRLLPRRRRCSCCLRHHPPNHLRQCHPLTPGALPALRYDGGEDAGGEQVRPGRHTQSEQRGRQEGGGMEEQGLFFMETSVRDSTNVEAAFEVVIREIFNNLRRKVLSSDSSKPALNVVNTVSLLNNGAANRTSYCSYSS</sequence>
<evidence type="ECO:0000313" key="2">
    <source>
        <dbReference type="EMBL" id="CAI0444748.1"/>
    </source>
</evidence>
<dbReference type="EMBL" id="CAMGYJ010000007">
    <property type="protein sequence ID" value="CAI0444748.1"/>
    <property type="molecule type" value="Genomic_DNA"/>
</dbReference>
<dbReference type="AlphaFoldDB" id="A0AAV0MGT8"/>
<organism evidence="2 3">
    <name type="scientific">Linum tenue</name>
    <dbReference type="NCBI Taxonomy" id="586396"/>
    <lineage>
        <taxon>Eukaryota</taxon>
        <taxon>Viridiplantae</taxon>
        <taxon>Streptophyta</taxon>
        <taxon>Embryophyta</taxon>
        <taxon>Tracheophyta</taxon>
        <taxon>Spermatophyta</taxon>
        <taxon>Magnoliopsida</taxon>
        <taxon>eudicotyledons</taxon>
        <taxon>Gunneridae</taxon>
        <taxon>Pentapetalae</taxon>
        <taxon>rosids</taxon>
        <taxon>fabids</taxon>
        <taxon>Malpighiales</taxon>
        <taxon>Linaceae</taxon>
        <taxon>Linum</taxon>
    </lineage>
</organism>
<gene>
    <name evidence="2" type="ORF">LITE_LOCUS28229</name>
</gene>
<evidence type="ECO:0000313" key="3">
    <source>
        <dbReference type="Proteomes" id="UP001154282"/>
    </source>
</evidence>
<protein>
    <submittedName>
        <fullName evidence="2">Uncharacterized protein</fullName>
    </submittedName>
</protein>
<dbReference type="Proteomes" id="UP001154282">
    <property type="component" value="Unassembled WGS sequence"/>
</dbReference>
<feature type="non-terminal residue" evidence="2">
    <location>
        <position position="1"/>
    </location>
</feature>
<evidence type="ECO:0000256" key="1">
    <source>
        <dbReference type="SAM" id="MobiDB-lite"/>
    </source>
</evidence>
<name>A0AAV0MGT8_9ROSI</name>
<comment type="caution">
    <text evidence="2">The sequence shown here is derived from an EMBL/GenBank/DDBJ whole genome shotgun (WGS) entry which is preliminary data.</text>
</comment>
<proteinExistence type="predicted"/>
<feature type="region of interest" description="Disordered" evidence="1">
    <location>
        <begin position="46"/>
        <end position="77"/>
    </location>
</feature>
<accession>A0AAV0MGT8</accession>
<keyword evidence="3" id="KW-1185">Reference proteome</keyword>